<feature type="non-terminal residue" evidence="2">
    <location>
        <position position="177"/>
    </location>
</feature>
<feature type="transmembrane region" description="Helical" evidence="1">
    <location>
        <begin position="60"/>
        <end position="80"/>
    </location>
</feature>
<feature type="transmembrane region" description="Helical" evidence="1">
    <location>
        <begin position="100"/>
        <end position="120"/>
    </location>
</feature>
<sequence>MLVARPGAGEVFKPSVEDLRRGESIILPFGYLSIALCIAALLIIALLAIHPVSRPVVDRVSFRMLIYLIVGTFVFNVAALSSSGMPNYRTCPIAGPLLEFALHSSSFLSFCIGLNLQLVTIHGVDGQKAEKFYVGGSFGLATALGIMCFASNQWTYHPEIGDCWPYDPDPVKQLLWQ</sequence>
<organism evidence="2 3">
    <name type="scientific">Marasmius crinis-equi</name>
    <dbReference type="NCBI Taxonomy" id="585013"/>
    <lineage>
        <taxon>Eukaryota</taxon>
        <taxon>Fungi</taxon>
        <taxon>Dikarya</taxon>
        <taxon>Basidiomycota</taxon>
        <taxon>Agaricomycotina</taxon>
        <taxon>Agaricomycetes</taxon>
        <taxon>Agaricomycetidae</taxon>
        <taxon>Agaricales</taxon>
        <taxon>Marasmiineae</taxon>
        <taxon>Marasmiaceae</taxon>
        <taxon>Marasmius</taxon>
    </lineage>
</organism>
<evidence type="ECO:0000313" key="2">
    <source>
        <dbReference type="EMBL" id="KAL0564984.1"/>
    </source>
</evidence>
<dbReference type="Gene3D" id="1.20.1070.10">
    <property type="entry name" value="Rhodopsin 7-helix transmembrane proteins"/>
    <property type="match status" value="1"/>
</dbReference>
<protein>
    <recommendedName>
        <fullName evidence="4">MARVEL domain-containing protein</fullName>
    </recommendedName>
</protein>
<reference evidence="2 3" key="1">
    <citation type="submission" date="2024-02" db="EMBL/GenBank/DDBJ databases">
        <title>A draft genome for the cacao thread blight pathogen Marasmius crinis-equi.</title>
        <authorList>
            <person name="Cohen S.P."/>
            <person name="Baruah I.K."/>
            <person name="Amoako-Attah I."/>
            <person name="Bukari Y."/>
            <person name="Meinhardt L.W."/>
            <person name="Bailey B.A."/>
        </authorList>
    </citation>
    <scope>NUCLEOTIDE SEQUENCE [LARGE SCALE GENOMIC DNA]</scope>
    <source>
        <strain evidence="2 3">GH-76</strain>
    </source>
</reference>
<keyword evidence="1" id="KW-0472">Membrane</keyword>
<name>A0ABR3EQ26_9AGAR</name>
<keyword evidence="1" id="KW-1133">Transmembrane helix</keyword>
<evidence type="ECO:0008006" key="4">
    <source>
        <dbReference type="Google" id="ProtNLM"/>
    </source>
</evidence>
<accession>A0ABR3EQ26</accession>
<keyword evidence="3" id="KW-1185">Reference proteome</keyword>
<evidence type="ECO:0000313" key="3">
    <source>
        <dbReference type="Proteomes" id="UP001465976"/>
    </source>
</evidence>
<gene>
    <name evidence="2" type="ORF">V5O48_017051</name>
</gene>
<feature type="transmembrane region" description="Helical" evidence="1">
    <location>
        <begin position="132"/>
        <end position="152"/>
    </location>
</feature>
<comment type="caution">
    <text evidence="2">The sequence shown here is derived from an EMBL/GenBank/DDBJ whole genome shotgun (WGS) entry which is preliminary data.</text>
</comment>
<keyword evidence="1" id="KW-0812">Transmembrane</keyword>
<feature type="transmembrane region" description="Helical" evidence="1">
    <location>
        <begin position="25"/>
        <end position="48"/>
    </location>
</feature>
<evidence type="ECO:0000256" key="1">
    <source>
        <dbReference type="SAM" id="Phobius"/>
    </source>
</evidence>
<proteinExistence type="predicted"/>
<dbReference type="EMBL" id="JBAHYK010002483">
    <property type="protein sequence ID" value="KAL0564984.1"/>
    <property type="molecule type" value="Genomic_DNA"/>
</dbReference>
<dbReference type="Proteomes" id="UP001465976">
    <property type="component" value="Unassembled WGS sequence"/>
</dbReference>